<evidence type="ECO:0000259" key="7">
    <source>
        <dbReference type="Pfam" id="PF00557"/>
    </source>
</evidence>
<dbReference type="RefSeq" id="WP_148907573.1">
    <property type="nucleotide sequence ID" value="NZ_VNHX01000003.1"/>
</dbReference>
<dbReference type="InterPro" id="IPR001714">
    <property type="entry name" value="Pept_M24_MAP"/>
</dbReference>
<dbReference type="InterPro" id="IPR000994">
    <property type="entry name" value="Pept_M24"/>
</dbReference>
<dbReference type="SUPFAM" id="SSF55920">
    <property type="entry name" value="Creatinase/aminopeptidase"/>
    <property type="match status" value="1"/>
</dbReference>
<keyword evidence="9" id="KW-1185">Reference proteome</keyword>
<comment type="catalytic activity">
    <reaction evidence="6">
        <text>Release of N-terminal amino acids, preferentially methionine, from peptides and arylamides.</text>
        <dbReference type="EC" id="3.4.11.18"/>
    </reaction>
</comment>
<proteinExistence type="inferred from homology"/>
<dbReference type="Gene3D" id="3.90.230.10">
    <property type="entry name" value="Creatinase/methionine aminopeptidase superfamily"/>
    <property type="match status" value="1"/>
</dbReference>
<dbReference type="NCBIfam" id="TIGR00500">
    <property type="entry name" value="met_pdase_I"/>
    <property type="match status" value="1"/>
</dbReference>
<dbReference type="Proteomes" id="UP000325105">
    <property type="component" value="Unassembled WGS sequence"/>
</dbReference>
<dbReference type="Pfam" id="PF00557">
    <property type="entry name" value="Peptidase_M24"/>
    <property type="match status" value="1"/>
</dbReference>
<evidence type="ECO:0000256" key="3">
    <source>
        <dbReference type="ARBA" id="ARBA00022670"/>
    </source>
</evidence>
<comment type="cofactor">
    <cofactor evidence="6">
        <name>Co(2+)</name>
        <dbReference type="ChEBI" id="CHEBI:48828"/>
    </cofactor>
    <cofactor evidence="6">
        <name>Zn(2+)</name>
        <dbReference type="ChEBI" id="CHEBI:29105"/>
    </cofactor>
    <cofactor evidence="6">
        <name>Mn(2+)</name>
        <dbReference type="ChEBI" id="CHEBI:29035"/>
    </cofactor>
    <cofactor evidence="6">
        <name>Fe(2+)</name>
        <dbReference type="ChEBI" id="CHEBI:29033"/>
    </cofactor>
    <text evidence="6">Binds 2 divalent metal cations per subunit. Has a high-affinity and a low affinity metal-binding site. The true nature of the physiological cofactor is under debate. The enzyme is active with cobalt, zinc, manganese or divalent iron ions.</text>
</comment>
<dbReference type="EMBL" id="VNHX01000003">
    <property type="protein sequence ID" value="TYP97175.1"/>
    <property type="molecule type" value="Genomic_DNA"/>
</dbReference>
<evidence type="ECO:0000256" key="6">
    <source>
        <dbReference type="RuleBase" id="RU003653"/>
    </source>
</evidence>
<dbReference type="PANTHER" id="PTHR43330:SF13">
    <property type="entry name" value="METHIONINE AMINOPEPTIDASE 2"/>
    <property type="match status" value="1"/>
</dbReference>
<keyword evidence="5" id="KW-0378">Hydrolase</keyword>
<evidence type="ECO:0000313" key="8">
    <source>
        <dbReference type="EMBL" id="TYP97175.1"/>
    </source>
</evidence>
<keyword evidence="4 6" id="KW-0479">Metal-binding</keyword>
<dbReference type="OrthoDB" id="9802055at2"/>
<name>A0A5S5DN77_9SPHI</name>
<dbReference type="GO" id="GO:0070006">
    <property type="term" value="F:metalloaminopeptidase activity"/>
    <property type="evidence" value="ECO:0007669"/>
    <property type="project" value="InterPro"/>
</dbReference>
<dbReference type="AlphaFoldDB" id="A0A5S5DN77"/>
<feature type="domain" description="Peptidase M24" evidence="7">
    <location>
        <begin position="13"/>
        <end position="239"/>
    </location>
</feature>
<gene>
    <name evidence="8" type="ORF">BC792_103101</name>
</gene>
<evidence type="ECO:0000256" key="1">
    <source>
        <dbReference type="ARBA" id="ARBA00002521"/>
    </source>
</evidence>
<keyword evidence="3 6" id="KW-0645">Protease</keyword>
<protein>
    <recommendedName>
        <fullName evidence="6">Methionine aminopeptidase</fullName>
        <ecNumber evidence="6">3.4.11.18</ecNumber>
    </recommendedName>
</protein>
<dbReference type="GO" id="GO:0006508">
    <property type="term" value="P:proteolysis"/>
    <property type="evidence" value="ECO:0007669"/>
    <property type="project" value="UniProtKB-KW"/>
</dbReference>
<evidence type="ECO:0000256" key="5">
    <source>
        <dbReference type="ARBA" id="ARBA00022801"/>
    </source>
</evidence>
<sequence>MIVTNEAELSMLLQVGRVVAETLHKMIVEVRAGISTKELDVIGEAYLSSKGARSAPRLTYGFPGSTCISVNDVVAHGIPSADVLLQEGDIVNIDVSAELDGFWADNGASVVVGKDINGRQPLVDHSLATLRGAAALCQSGRRINSVGGFIEQSAKKAGFKIIKNLGGHGIGRALHEEPGDILNFRDGTDKRRFRKGAVVAIETFFNTRSTLAIEQSDGFTLLGNRGGSAAQHEVSLVITDGPPIILTPILYA</sequence>
<comment type="function">
    <text evidence="1">Removes the N-terminal methionine from nascent proteins. The N-terminal methionine is often cleaved when the second residue in the primary sequence is small and uncharged (Met-Ala-, Cys, Gly, Pro, Ser, Thr, or Val). Requires deformylation of the N(alpha)-formylated initiator methionine before it can be hydrolyzed.</text>
</comment>
<organism evidence="8 9">
    <name type="scientific">Sphingobacterium allocomposti</name>
    <dbReference type="NCBI Taxonomy" id="415956"/>
    <lineage>
        <taxon>Bacteria</taxon>
        <taxon>Pseudomonadati</taxon>
        <taxon>Bacteroidota</taxon>
        <taxon>Sphingobacteriia</taxon>
        <taxon>Sphingobacteriales</taxon>
        <taxon>Sphingobacteriaceae</taxon>
        <taxon>Sphingobacterium</taxon>
    </lineage>
</organism>
<evidence type="ECO:0000313" key="9">
    <source>
        <dbReference type="Proteomes" id="UP000325105"/>
    </source>
</evidence>
<accession>A0A5S5DN77</accession>
<dbReference type="InterPro" id="IPR002467">
    <property type="entry name" value="Pept_M24A_MAP1"/>
</dbReference>
<comment type="similarity">
    <text evidence="6">Belongs to the peptidase M24A family.</text>
</comment>
<reference evidence="8 9" key="1">
    <citation type="submission" date="2019-07" db="EMBL/GenBank/DDBJ databases">
        <title>Genomic Encyclopedia of Archaeal and Bacterial Type Strains, Phase II (KMG-II): from individual species to whole genera.</title>
        <authorList>
            <person name="Goeker M."/>
        </authorList>
    </citation>
    <scope>NUCLEOTIDE SEQUENCE [LARGE SCALE GENOMIC DNA]</scope>
    <source>
        <strain evidence="8 9">DSM 18850</strain>
    </source>
</reference>
<dbReference type="PANTHER" id="PTHR43330">
    <property type="entry name" value="METHIONINE AMINOPEPTIDASE"/>
    <property type="match status" value="1"/>
</dbReference>
<evidence type="ECO:0000256" key="2">
    <source>
        <dbReference type="ARBA" id="ARBA00022438"/>
    </source>
</evidence>
<keyword evidence="2 6" id="KW-0031">Aminopeptidase</keyword>
<dbReference type="InterPro" id="IPR036005">
    <property type="entry name" value="Creatinase/aminopeptidase-like"/>
</dbReference>
<dbReference type="PRINTS" id="PR00599">
    <property type="entry name" value="MAPEPTIDASE"/>
</dbReference>
<comment type="caution">
    <text evidence="8">The sequence shown here is derived from an EMBL/GenBank/DDBJ whole genome shotgun (WGS) entry which is preliminary data.</text>
</comment>
<dbReference type="GO" id="GO:0004239">
    <property type="term" value="F:initiator methionyl aminopeptidase activity"/>
    <property type="evidence" value="ECO:0007669"/>
    <property type="project" value="UniProtKB-EC"/>
</dbReference>
<dbReference type="EC" id="3.4.11.18" evidence="6"/>
<evidence type="ECO:0000256" key="4">
    <source>
        <dbReference type="ARBA" id="ARBA00022723"/>
    </source>
</evidence>
<dbReference type="GO" id="GO:0046872">
    <property type="term" value="F:metal ion binding"/>
    <property type="evidence" value="ECO:0007669"/>
    <property type="project" value="UniProtKB-KW"/>
</dbReference>